<dbReference type="EMBL" id="QRZM01000002">
    <property type="protein sequence ID" value="RGV77707.1"/>
    <property type="molecule type" value="Genomic_DNA"/>
</dbReference>
<comment type="caution">
    <text evidence="2">The sequence shown here is derived from an EMBL/GenBank/DDBJ whole genome shotgun (WGS) entry which is preliminary data.</text>
</comment>
<dbReference type="Proteomes" id="UP000284543">
    <property type="component" value="Unassembled WGS sequence"/>
</dbReference>
<proteinExistence type="predicted"/>
<dbReference type="AlphaFoldDB" id="A0A412ZCA1"/>
<name>A0A412ZCA1_9FIRM</name>
<sequence length="69" mass="7616">MRIYDNICMVAKKTGISINSIEKITELSTGSLCKWNTVSPTVRSLKKVAVALGVSVEKLLEESEEKEDT</sequence>
<feature type="domain" description="HTH cro/C1-type" evidence="1">
    <location>
        <begin position="36"/>
        <end position="59"/>
    </location>
</feature>
<dbReference type="InterPro" id="IPR001387">
    <property type="entry name" value="Cro/C1-type_HTH"/>
</dbReference>
<evidence type="ECO:0000313" key="2">
    <source>
        <dbReference type="EMBL" id="RGV77707.1"/>
    </source>
</evidence>
<dbReference type="Gene3D" id="1.10.260.40">
    <property type="entry name" value="lambda repressor-like DNA-binding domains"/>
    <property type="match status" value="1"/>
</dbReference>
<reference evidence="2 3" key="1">
    <citation type="submission" date="2018-08" db="EMBL/GenBank/DDBJ databases">
        <title>A genome reference for cultivated species of the human gut microbiota.</title>
        <authorList>
            <person name="Zou Y."/>
            <person name="Xue W."/>
            <person name="Luo G."/>
        </authorList>
    </citation>
    <scope>NUCLEOTIDE SEQUENCE [LARGE SCALE GENOMIC DNA]</scope>
    <source>
        <strain evidence="2 3">AF14-18</strain>
    </source>
</reference>
<protein>
    <submittedName>
        <fullName evidence="2">XRE family transcriptional regulator</fullName>
    </submittedName>
</protein>
<dbReference type="InterPro" id="IPR010982">
    <property type="entry name" value="Lambda_DNA-bd_dom_sf"/>
</dbReference>
<dbReference type="PROSITE" id="PS50943">
    <property type="entry name" value="HTH_CROC1"/>
    <property type="match status" value="1"/>
</dbReference>
<evidence type="ECO:0000313" key="3">
    <source>
        <dbReference type="Proteomes" id="UP000284543"/>
    </source>
</evidence>
<organism evidence="2 3">
    <name type="scientific">Enterocloster bolteae</name>
    <dbReference type="NCBI Taxonomy" id="208479"/>
    <lineage>
        <taxon>Bacteria</taxon>
        <taxon>Bacillati</taxon>
        <taxon>Bacillota</taxon>
        <taxon>Clostridia</taxon>
        <taxon>Lachnospirales</taxon>
        <taxon>Lachnospiraceae</taxon>
        <taxon>Enterocloster</taxon>
    </lineage>
</organism>
<accession>A0A412ZCA1</accession>
<evidence type="ECO:0000259" key="1">
    <source>
        <dbReference type="PROSITE" id="PS50943"/>
    </source>
</evidence>
<dbReference type="SUPFAM" id="SSF47413">
    <property type="entry name" value="lambda repressor-like DNA-binding domains"/>
    <property type="match status" value="1"/>
</dbReference>
<gene>
    <name evidence="2" type="ORF">DWW02_08005</name>
</gene>
<dbReference type="GO" id="GO:0003677">
    <property type="term" value="F:DNA binding"/>
    <property type="evidence" value="ECO:0007669"/>
    <property type="project" value="InterPro"/>
</dbReference>